<dbReference type="Proteomes" id="UP000824200">
    <property type="component" value="Unassembled WGS sequence"/>
</dbReference>
<gene>
    <name evidence="2" type="ORF">IAC95_03355</name>
</gene>
<evidence type="ECO:0000313" key="3">
    <source>
        <dbReference type="Proteomes" id="UP000824200"/>
    </source>
</evidence>
<feature type="signal peptide" evidence="1">
    <location>
        <begin position="1"/>
        <end position="27"/>
    </location>
</feature>
<feature type="chain" id="PRO_5039227504" evidence="1">
    <location>
        <begin position="28"/>
        <end position="218"/>
    </location>
</feature>
<accession>A0A9D1E425</accession>
<proteinExistence type="predicted"/>
<protein>
    <submittedName>
        <fullName evidence="2">Uncharacterized protein</fullName>
    </submittedName>
</protein>
<evidence type="ECO:0000313" key="2">
    <source>
        <dbReference type="EMBL" id="HIR65904.1"/>
    </source>
</evidence>
<organism evidence="2 3">
    <name type="scientific">Candidatus Fimimonas gallinarum</name>
    <dbReference type="NCBI Taxonomy" id="2840821"/>
    <lineage>
        <taxon>Bacteria</taxon>
        <taxon>Pseudomonadati</taxon>
        <taxon>Myxococcota</taxon>
        <taxon>Myxococcia</taxon>
        <taxon>Myxococcales</taxon>
        <taxon>Cystobacterineae</taxon>
        <taxon>Myxococcaceae</taxon>
        <taxon>Myxococcaceae incertae sedis</taxon>
        <taxon>Candidatus Fimimonas</taxon>
    </lineage>
</organism>
<sequence>MTQKRKLVSKLFVAVVVLTLVSCCFLASTFARYTSGGSGTGTVEVATWKVTGEGAGQINAQFKQLSPSKDAYDNTPRKHSTAPVLVATITYEIDVNGILTLTASEETITKTAADADWGTYDEEEIKGLFDIQLYLSDAKANNVESLKGKEVASGAKTPVTAGSSGTYYVYAVVTWTSDDETVYGEPADKRDTWVGTNVTSVGYELSYTFVQDSEAPNA</sequence>
<dbReference type="PROSITE" id="PS51257">
    <property type="entry name" value="PROKAR_LIPOPROTEIN"/>
    <property type="match status" value="1"/>
</dbReference>
<reference evidence="2" key="1">
    <citation type="submission" date="2020-10" db="EMBL/GenBank/DDBJ databases">
        <authorList>
            <person name="Gilroy R."/>
        </authorList>
    </citation>
    <scope>NUCLEOTIDE SEQUENCE</scope>
    <source>
        <strain evidence="2">CHK121-14286</strain>
    </source>
</reference>
<name>A0A9D1E425_9BACT</name>
<keyword evidence="1" id="KW-0732">Signal</keyword>
<reference evidence="2" key="2">
    <citation type="journal article" date="2021" name="PeerJ">
        <title>Extensive microbial diversity within the chicken gut microbiome revealed by metagenomics and culture.</title>
        <authorList>
            <person name="Gilroy R."/>
            <person name="Ravi A."/>
            <person name="Getino M."/>
            <person name="Pursley I."/>
            <person name="Horton D.L."/>
            <person name="Alikhan N.F."/>
            <person name="Baker D."/>
            <person name="Gharbi K."/>
            <person name="Hall N."/>
            <person name="Watson M."/>
            <person name="Adriaenssens E.M."/>
            <person name="Foster-Nyarko E."/>
            <person name="Jarju S."/>
            <person name="Secka A."/>
            <person name="Antonio M."/>
            <person name="Oren A."/>
            <person name="Chaudhuri R.R."/>
            <person name="La Ragione R."/>
            <person name="Hildebrand F."/>
            <person name="Pallen M.J."/>
        </authorList>
    </citation>
    <scope>NUCLEOTIDE SEQUENCE</scope>
    <source>
        <strain evidence="2">CHK121-14286</strain>
    </source>
</reference>
<comment type="caution">
    <text evidence="2">The sequence shown here is derived from an EMBL/GenBank/DDBJ whole genome shotgun (WGS) entry which is preliminary data.</text>
</comment>
<dbReference type="AlphaFoldDB" id="A0A9D1E425"/>
<evidence type="ECO:0000256" key="1">
    <source>
        <dbReference type="SAM" id="SignalP"/>
    </source>
</evidence>
<dbReference type="EMBL" id="DVHL01000028">
    <property type="protein sequence ID" value="HIR65904.1"/>
    <property type="molecule type" value="Genomic_DNA"/>
</dbReference>